<evidence type="ECO:0000313" key="3">
    <source>
        <dbReference type="Proteomes" id="UP001642484"/>
    </source>
</evidence>
<name>A0ABP0LFS6_9DINO</name>
<organism evidence="2 3">
    <name type="scientific">Durusdinium trenchii</name>
    <dbReference type="NCBI Taxonomy" id="1381693"/>
    <lineage>
        <taxon>Eukaryota</taxon>
        <taxon>Sar</taxon>
        <taxon>Alveolata</taxon>
        <taxon>Dinophyceae</taxon>
        <taxon>Suessiales</taxon>
        <taxon>Symbiodiniaceae</taxon>
        <taxon>Durusdinium</taxon>
    </lineage>
</organism>
<comment type="caution">
    <text evidence="2">The sequence shown here is derived from an EMBL/GenBank/DDBJ whole genome shotgun (WGS) entry which is preliminary data.</text>
</comment>
<feature type="compositionally biased region" description="Polar residues" evidence="1">
    <location>
        <begin position="87"/>
        <end position="99"/>
    </location>
</feature>
<dbReference type="EMBL" id="CAXAMN010012348">
    <property type="protein sequence ID" value="CAK9038021.1"/>
    <property type="molecule type" value="Genomic_DNA"/>
</dbReference>
<keyword evidence="3" id="KW-1185">Reference proteome</keyword>
<evidence type="ECO:0000256" key="1">
    <source>
        <dbReference type="SAM" id="MobiDB-lite"/>
    </source>
</evidence>
<dbReference type="Proteomes" id="UP001642484">
    <property type="component" value="Unassembled WGS sequence"/>
</dbReference>
<evidence type="ECO:0000313" key="2">
    <source>
        <dbReference type="EMBL" id="CAK9038021.1"/>
    </source>
</evidence>
<proteinExistence type="predicted"/>
<protein>
    <submittedName>
        <fullName evidence="2">Uncharacterized protein</fullName>
    </submittedName>
</protein>
<feature type="region of interest" description="Disordered" evidence="1">
    <location>
        <begin position="55"/>
        <end position="75"/>
    </location>
</feature>
<gene>
    <name evidence="2" type="ORF">CCMP2556_LOCUS20888</name>
</gene>
<feature type="region of interest" description="Disordered" evidence="1">
    <location>
        <begin position="87"/>
        <end position="108"/>
    </location>
</feature>
<sequence length="108" mass="11863">MPTNWLVQMKKGTFFVPVESRSPGDRSLIPAPSFSVQHLADVAQTVHEVPPCVFRRDPEGSGAQVLSEHSDPGSFPRQLTLEPYSTHLANPSDFSTSTGDFLRQARAL</sequence>
<accession>A0ABP0LFS6</accession>
<reference evidence="2 3" key="1">
    <citation type="submission" date="2024-02" db="EMBL/GenBank/DDBJ databases">
        <authorList>
            <person name="Chen Y."/>
            <person name="Shah S."/>
            <person name="Dougan E. K."/>
            <person name="Thang M."/>
            <person name="Chan C."/>
        </authorList>
    </citation>
    <scope>NUCLEOTIDE SEQUENCE [LARGE SCALE GENOMIC DNA]</scope>
</reference>